<proteinExistence type="predicted"/>
<accession>A0A318LPQ5</accession>
<keyword evidence="7" id="KW-1185">Reference proteome</keyword>
<dbReference type="OrthoDB" id="3253635at2"/>
<evidence type="ECO:0000313" key="7">
    <source>
        <dbReference type="Proteomes" id="UP000247892"/>
    </source>
</evidence>
<keyword evidence="2 5" id="KW-0812">Transmembrane</keyword>
<reference evidence="6 7" key="1">
    <citation type="submission" date="2016-07" db="EMBL/GenBank/DDBJ databases">
        <title>Draft genome sequence of Prauserella sp. YIM 121212, isolated from alkaline soil.</title>
        <authorList>
            <person name="Ruckert C."/>
            <person name="Albersmeier A."/>
            <person name="Jiang C.-L."/>
            <person name="Jiang Y."/>
            <person name="Kalinowski J."/>
            <person name="Schneider O."/>
            <person name="Winkler A."/>
            <person name="Zotchev S.B."/>
        </authorList>
    </citation>
    <scope>NUCLEOTIDE SEQUENCE [LARGE SCALE GENOMIC DNA]</scope>
    <source>
        <strain evidence="6 7">YIM 121212</strain>
    </source>
</reference>
<gene>
    <name evidence="6" type="ORF">BA062_14205</name>
</gene>
<evidence type="ECO:0000256" key="2">
    <source>
        <dbReference type="ARBA" id="ARBA00022692"/>
    </source>
</evidence>
<evidence type="ECO:0000256" key="5">
    <source>
        <dbReference type="SAM" id="Phobius"/>
    </source>
</evidence>
<evidence type="ECO:0000313" key="6">
    <source>
        <dbReference type="EMBL" id="PXY36532.1"/>
    </source>
</evidence>
<dbReference type="EMBL" id="MASU01000005">
    <property type="protein sequence ID" value="PXY36532.1"/>
    <property type="molecule type" value="Genomic_DNA"/>
</dbReference>
<feature type="transmembrane region" description="Helical" evidence="5">
    <location>
        <begin position="165"/>
        <end position="185"/>
    </location>
</feature>
<dbReference type="Proteomes" id="UP000247892">
    <property type="component" value="Unassembled WGS sequence"/>
</dbReference>
<evidence type="ECO:0000256" key="1">
    <source>
        <dbReference type="ARBA" id="ARBA00004141"/>
    </source>
</evidence>
<comment type="caution">
    <text evidence="6">The sequence shown here is derived from an EMBL/GenBank/DDBJ whole genome shotgun (WGS) entry which is preliminary data.</text>
</comment>
<sequence length="201" mass="21433">MSIHEPTTPIAAMQVPATEAAATAPAHGAVMTPTAARIIAVLRIATGLTFLWAFADKTFGWNYATPSSGAWINGGSPTEGFLSNVHVGPMAETLRSWAGEPWADWLFMVGLLGIGLALVFGAGLRIAAATGTAMMLLMWAAEWPLDRTTDAGEPSMSTNPIIDYHIIYALVLIALAAVYAGNTWGAGRYWAQLVKHNHWLL</sequence>
<dbReference type="AlphaFoldDB" id="A0A318LPQ5"/>
<evidence type="ECO:0000256" key="3">
    <source>
        <dbReference type="ARBA" id="ARBA00022989"/>
    </source>
</evidence>
<comment type="subcellular location">
    <subcellularLocation>
        <location evidence="1">Membrane</location>
        <topology evidence="1">Multi-pass membrane protein</topology>
    </subcellularLocation>
</comment>
<protein>
    <recommendedName>
        <fullName evidence="8">Thiosulfate dehydrogenase [quinone] large subunit</fullName>
    </recommendedName>
</protein>
<organism evidence="6 7">
    <name type="scientific">Prauserella flavalba</name>
    <dbReference type="NCBI Taxonomy" id="1477506"/>
    <lineage>
        <taxon>Bacteria</taxon>
        <taxon>Bacillati</taxon>
        <taxon>Actinomycetota</taxon>
        <taxon>Actinomycetes</taxon>
        <taxon>Pseudonocardiales</taxon>
        <taxon>Pseudonocardiaceae</taxon>
        <taxon>Prauserella</taxon>
    </lineage>
</organism>
<feature type="transmembrane region" description="Helical" evidence="5">
    <location>
        <begin position="35"/>
        <end position="55"/>
    </location>
</feature>
<evidence type="ECO:0008006" key="8">
    <source>
        <dbReference type="Google" id="ProtNLM"/>
    </source>
</evidence>
<keyword evidence="3 5" id="KW-1133">Transmembrane helix</keyword>
<keyword evidence="4 5" id="KW-0472">Membrane</keyword>
<name>A0A318LPQ5_9PSEU</name>
<evidence type="ECO:0000256" key="4">
    <source>
        <dbReference type="ARBA" id="ARBA00023136"/>
    </source>
</evidence>
<dbReference type="InterPro" id="IPR032808">
    <property type="entry name" value="DoxX"/>
</dbReference>
<dbReference type="GO" id="GO:0016020">
    <property type="term" value="C:membrane"/>
    <property type="evidence" value="ECO:0007669"/>
    <property type="project" value="UniProtKB-SubCell"/>
</dbReference>
<dbReference type="RefSeq" id="WP_110336546.1">
    <property type="nucleotide sequence ID" value="NZ_MASU01000005.1"/>
</dbReference>
<dbReference type="Pfam" id="PF07681">
    <property type="entry name" value="DoxX"/>
    <property type="match status" value="1"/>
</dbReference>
<feature type="transmembrane region" description="Helical" evidence="5">
    <location>
        <begin position="102"/>
        <end position="120"/>
    </location>
</feature>